<reference evidence="1 2" key="1">
    <citation type="submission" date="2019-03" db="EMBL/GenBank/DDBJ databases">
        <title>Freshwater and sediment microbial communities from various areas in North America, analyzing microbe dynamics in response to fracking.</title>
        <authorList>
            <person name="Lamendella R."/>
        </authorList>
    </citation>
    <scope>NUCLEOTIDE SEQUENCE [LARGE SCALE GENOMIC DNA]</scope>
    <source>
        <strain evidence="1 2">74A</strain>
    </source>
</reference>
<accession>A0A4R2FMK7</accession>
<dbReference type="EMBL" id="SLWF01000002">
    <property type="protein sequence ID" value="TCN90243.1"/>
    <property type="molecule type" value="Genomic_DNA"/>
</dbReference>
<evidence type="ECO:0000313" key="2">
    <source>
        <dbReference type="Proteomes" id="UP000294832"/>
    </source>
</evidence>
<comment type="caution">
    <text evidence="1">The sequence shown here is derived from an EMBL/GenBank/DDBJ whole genome shotgun (WGS) entry which is preliminary data.</text>
</comment>
<name>A0A4R2FMK7_9GAMM</name>
<dbReference type="Proteomes" id="UP000294832">
    <property type="component" value="Unassembled WGS sequence"/>
</dbReference>
<sequence>MNSLELLKNLMLWLLAALGKEKRWQEPPLCQLPIVD</sequence>
<dbReference type="AlphaFoldDB" id="A0A4R2FMK7"/>
<evidence type="ECO:0000313" key="1">
    <source>
        <dbReference type="EMBL" id="TCN90243.1"/>
    </source>
</evidence>
<protein>
    <submittedName>
        <fullName evidence="1">Uncharacterized protein</fullName>
    </submittedName>
</protein>
<keyword evidence="2" id="KW-1185">Reference proteome</keyword>
<gene>
    <name evidence="1" type="ORF">EDC91_102159</name>
</gene>
<organism evidence="1 2">
    <name type="scientific">Shewanella fodinae</name>
    <dbReference type="NCBI Taxonomy" id="552357"/>
    <lineage>
        <taxon>Bacteria</taxon>
        <taxon>Pseudomonadati</taxon>
        <taxon>Pseudomonadota</taxon>
        <taxon>Gammaproteobacteria</taxon>
        <taxon>Alteromonadales</taxon>
        <taxon>Shewanellaceae</taxon>
        <taxon>Shewanella</taxon>
    </lineage>
</organism>
<proteinExistence type="predicted"/>